<evidence type="ECO:0000313" key="9">
    <source>
        <dbReference type="EMBL" id="CAD1847636.1"/>
    </source>
</evidence>
<comment type="catalytic activity">
    <reaction evidence="8">
        <text>Fe(III)-heme b-[protein] + nitric oxide + H2O = Fe(II)-heme b-[protein] + nitrite + 2 H(+)</text>
        <dbReference type="Rhea" id="RHEA:77711"/>
        <dbReference type="Rhea" id="RHEA-COMP:18975"/>
        <dbReference type="Rhea" id="RHEA-COMP:18976"/>
        <dbReference type="ChEBI" id="CHEBI:15377"/>
        <dbReference type="ChEBI" id="CHEBI:15378"/>
        <dbReference type="ChEBI" id="CHEBI:16301"/>
        <dbReference type="ChEBI" id="CHEBI:16480"/>
        <dbReference type="ChEBI" id="CHEBI:55376"/>
        <dbReference type="ChEBI" id="CHEBI:60344"/>
    </reaction>
    <physiologicalReaction direction="right-to-left" evidence="8">
        <dbReference type="Rhea" id="RHEA:77713"/>
    </physiologicalReaction>
</comment>
<dbReference type="GO" id="GO:0019825">
    <property type="term" value="F:oxygen binding"/>
    <property type="evidence" value="ECO:0007669"/>
    <property type="project" value="InterPro"/>
</dbReference>
<evidence type="ECO:0000256" key="6">
    <source>
        <dbReference type="ARBA" id="ARBA00023004"/>
    </source>
</evidence>
<dbReference type="GO" id="GO:0046872">
    <property type="term" value="F:metal ion binding"/>
    <property type="evidence" value="ECO:0007669"/>
    <property type="project" value="UniProtKB-KW"/>
</dbReference>
<evidence type="ECO:0000256" key="5">
    <source>
        <dbReference type="ARBA" id="ARBA00022723"/>
    </source>
</evidence>
<accession>A0A6V7QY22</accession>
<dbReference type="EMBL" id="CAJEUB010000058">
    <property type="protein sequence ID" value="CAD1847636.1"/>
    <property type="molecule type" value="Genomic_DNA"/>
</dbReference>
<dbReference type="GO" id="GO:0020037">
    <property type="term" value="F:heme binding"/>
    <property type="evidence" value="ECO:0007669"/>
    <property type="project" value="InterPro"/>
</dbReference>
<evidence type="ECO:0000256" key="4">
    <source>
        <dbReference type="ARBA" id="ARBA00022617"/>
    </source>
</evidence>
<dbReference type="GO" id="GO:0005737">
    <property type="term" value="C:cytoplasm"/>
    <property type="evidence" value="ECO:0007669"/>
    <property type="project" value="UniProtKB-SubCell"/>
</dbReference>
<dbReference type="GO" id="GO:0005634">
    <property type="term" value="C:nucleus"/>
    <property type="evidence" value="ECO:0007669"/>
    <property type="project" value="UniProtKB-SubCell"/>
</dbReference>
<evidence type="ECO:0000256" key="7">
    <source>
        <dbReference type="ARBA" id="ARBA00023242"/>
    </source>
</evidence>
<keyword evidence="5" id="KW-0479">Metal-binding</keyword>
<protein>
    <submittedName>
        <fullName evidence="9">Uncharacterized protein</fullName>
    </submittedName>
</protein>
<keyword evidence="7" id="KW-0539">Nucleus</keyword>
<comment type="subcellular location">
    <subcellularLocation>
        <location evidence="2">Cytoplasm</location>
    </subcellularLocation>
    <subcellularLocation>
        <location evidence="1">Nucleus</location>
    </subcellularLocation>
</comment>
<dbReference type="SUPFAM" id="SSF46458">
    <property type="entry name" value="Globin-like"/>
    <property type="match status" value="1"/>
</dbReference>
<organism evidence="9">
    <name type="scientific">Ananas comosus var. bracteatus</name>
    <name type="common">red pineapple</name>
    <dbReference type="NCBI Taxonomy" id="296719"/>
    <lineage>
        <taxon>Eukaryota</taxon>
        <taxon>Viridiplantae</taxon>
        <taxon>Streptophyta</taxon>
        <taxon>Embryophyta</taxon>
        <taxon>Tracheophyta</taxon>
        <taxon>Spermatophyta</taxon>
        <taxon>Magnoliopsida</taxon>
        <taxon>Liliopsida</taxon>
        <taxon>Poales</taxon>
        <taxon>Bromeliaceae</taxon>
        <taxon>Bromelioideae</taxon>
        <taxon>Ananas</taxon>
    </lineage>
</organism>
<gene>
    <name evidence="9" type="ORF">CB5_LOCUS30847</name>
</gene>
<keyword evidence="3" id="KW-0963">Cytoplasm</keyword>
<evidence type="ECO:0000256" key="8">
    <source>
        <dbReference type="ARBA" id="ARBA00048118"/>
    </source>
</evidence>
<name>A0A6V7QY22_ANACO</name>
<reference evidence="9" key="1">
    <citation type="submission" date="2020-07" db="EMBL/GenBank/DDBJ databases">
        <authorList>
            <person name="Lin J."/>
        </authorList>
    </citation>
    <scope>NUCLEOTIDE SEQUENCE</scope>
</reference>
<evidence type="ECO:0000256" key="2">
    <source>
        <dbReference type="ARBA" id="ARBA00004496"/>
    </source>
</evidence>
<dbReference type="InterPro" id="IPR001032">
    <property type="entry name" value="Leghaemoglobin-like"/>
</dbReference>
<dbReference type="Gene3D" id="1.10.490.10">
    <property type="entry name" value="Globins"/>
    <property type="match status" value="1"/>
</dbReference>
<evidence type="ECO:0000256" key="1">
    <source>
        <dbReference type="ARBA" id="ARBA00004123"/>
    </source>
</evidence>
<dbReference type="PANTHER" id="PTHR22924">
    <property type="entry name" value="LEGHEMOGLOBIN-RELATED"/>
    <property type="match status" value="1"/>
</dbReference>
<keyword evidence="4" id="KW-0349">Heme</keyword>
<dbReference type="AlphaFoldDB" id="A0A6V7QY22"/>
<evidence type="ECO:0000256" key="3">
    <source>
        <dbReference type="ARBA" id="ARBA00022490"/>
    </source>
</evidence>
<proteinExistence type="predicted"/>
<dbReference type="InterPro" id="IPR012292">
    <property type="entry name" value="Globin/Proto"/>
</dbReference>
<sequence length="129" mass="14238">MDTLTAEQELDSRNIVKKDAADLGLKLLLKISGIVPSASHLFSFLHDSDAAINENPKLKRHGTCGSAAQLRRAGRVIVRETSLKKLGVTHFKAGVMNEHFLRLALSITIKEAVPYTLELRDQECMGRSL</sequence>
<keyword evidence="6" id="KW-0408">Iron</keyword>
<dbReference type="PANTHER" id="PTHR22924:SF98">
    <property type="entry name" value="NON-SYMBIOTIC HEMOGLOBIN 3"/>
    <property type="match status" value="1"/>
</dbReference>
<dbReference type="InterPro" id="IPR009050">
    <property type="entry name" value="Globin-like_sf"/>
</dbReference>